<keyword evidence="1" id="KW-0862">Zinc</keyword>
<feature type="compositionally biased region" description="Polar residues" evidence="2">
    <location>
        <begin position="647"/>
        <end position="658"/>
    </location>
</feature>
<keyword evidence="5" id="KW-1185">Reference proteome</keyword>
<feature type="compositionally biased region" description="Polar residues" evidence="2">
    <location>
        <begin position="676"/>
        <end position="691"/>
    </location>
</feature>
<dbReference type="GO" id="GO:0072344">
    <property type="term" value="P:rescue of stalled ribosome"/>
    <property type="evidence" value="ECO:0007669"/>
    <property type="project" value="InterPro"/>
</dbReference>
<protein>
    <submittedName>
        <fullName evidence="4">RING/U-box superfamily protein</fullName>
    </submittedName>
</protein>
<dbReference type="PANTHER" id="PTHR22938:SF19">
    <property type="entry name" value="RING-TYPE E3 UBIQUITIN TRANSFERASE"/>
    <property type="match status" value="1"/>
</dbReference>
<evidence type="ECO:0000313" key="5">
    <source>
        <dbReference type="Proteomes" id="UP000585474"/>
    </source>
</evidence>
<feature type="region of interest" description="Disordered" evidence="2">
    <location>
        <begin position="581"/>
        <end position="730"/>
    </location>
</feature>
<dbReference type="AlphaFoldDB" id="A0A7J0G8Z0"/>
<dbReference type="Pfam" id="PF23230">
    <property type="entry name" value="zf-C2H2_13"/>
    <property type="match status" value="1"/>
</dbReference>
<dbReference type="GO" id="GO:0061630">
    <property type="term" value="F:ubiquitin protein ligase activity"/>
    <property type="evidence" value="ECO:0007669"/>
    <property type="project" value="InterPro"/>
</dbReference>
<keyword evidence="1" id="KW-0479">Metal-binding</keyword>
<dbReference type="InterPro" id="IPR056437">
    <property type="entry name" value="Znf-C2H2_ZNF598/HEL2"/>
</dbReference>
<feature type="region of interest" description="Disordered" evidence="2">
    <location>
        <begin position="398"/>
        <end position="474"/>
    </location>
</feature>
<evidence type="ECO:0000259" key="3">
    <source>
        <dbReference type="PROSITE" id="PS50089"/>
    </source>
</evidence>
<dbReference type="GO" id="GO:0043022">
    <property type="term" value="F:ribosome binding"/>
    <property type="evidence" value="ECO:0007669"/>
    <property type="project" value="TreeGrafter"/>
</dbReference>
<feature type="compositionally biased region" description="Polar residues" evidence="2">
    <location>
        <begin position="457"/>
        <end position="467"/>
    </location>
</feature>
<evidence type="ECO:0000313" key="4">
    <source>
        <dbReference type="EMBL" id="GFZ07265.1"/>
    </source>
</evidence>
<feature type="compositionally biased region" description="Basic residues" evidence="2">
    <location>
        <begin position="602"/>
        <end position="611"/>
    </location>
</feature>
<feature type="compositionally biased region" description="Polar residues" evidence="2">
    <location>
        <begin position="619"/>
        <end position="638"/>
    </location>
</feature>
<sequence>MDDTCAVCAETLEWAAYGQCRHHEVCSTCIARLRFVCDDHRCCICKSESNVVFVTKALGDYTRMINDFSIFPVDPVEGQVGPYWYHEGMRAFFDDFNHYKKITAMCKLSCIVCDKKDKQGREGAKREGKFRNIEHFKSHLFHLHSLFMCRLCLKGRKKLYTRAQLNRHLNNGDSEVDGSETERGSILDSMTTTKNYDDLEIHFRQEHFLCEDEACLVKKFIVFVTESEIKVRHNAIEHGGHMSRSKRNEALQIPIDFWYRSREQDQSGRRRGSRSDYSDSQLSLAIQASRETANTDIPRATSSLDDHRETHATHQVVGQNSRNAPLEESSFPPLPVAASSSHQKPRNGSKRLGRTTMAAHLRRQNNVTVLNASGARPSATRQPTSLIGVLSQIRPVSNSGRVISSGSDSASTSRPMTVNGLVPSNFSSPVQIRSPTADGLSASSTSSSTSTNTRSSNKVTHSASTTKLVDRDSLDPTISDFPPVSVANSNILTAKNQTLPKVGGVHTANRSLVERICAELEFNEDKYAAFKVISSEYRQGIIDTGEYLAYVHQFGLSHLVLELARLCPDAQKQKELVEAYSSGLRSSGSPGKKPVDNSGWPKHTKSSKKGKEKCEDSSISSSNSALTDSIANRVSEMQSKGDKTIENHSVSVEGSKNLGNKPRKKTSKFHRVRLGESSSAAVLDLTNSDTGTDPGKGQSHEKTAGSERLPVRGAWLNGGPKTSGKLAMTR</sequence>
<feature type="region of interest" description="Disordered" evidence="2">
    <location>
        <begin position="288"/>
        <end position="351"/>
    </location>
</feature>
<evidence type="ECO:0000256" key="1">
    <source>
        <dbReference type="PROSITE-ProRule" id="PRU00175"/>
    </source>
</evidence>
<dbReference type="GO" id="GO:0008270">
    <property type="term" value="F:zinc ion binding"/>
    <property type="evidence" value="ECO:0007669"/>
    <property type="project" value="UniProtKB-KW"/>
</dbReference>
<name>A0A7J0G8Z0_9ERIC</name>
<feature type="compositionally biased region" description="Polar residues" evidence="2">
    <location>
        <begin position="288"/>
        <end position="303"/>
    </location>
</feature>
<dbReference type="GO" id="GO:0016567">
    <property type="term" value="P:protein ubiquitination"/>
    <property type="evidence" value="ECO:0007669"/>
    <property type="project" value="TreeGrafter"/>
</dbReference>
<feature type="compositionally biased region" description="Polar residues" evidence="2">
    <location>
        <begin position="398"/>
        <end position="434"/>
    </location>
</feature>
<dbReference type="PROSITE" id="PS50089">
    <property type="entry name" value="ZF_RING_2"/>
    <property type="match status" value="1"/>
</dbReference>
<proteinExistence type="predicted"/>
<dbReference type="Pfam" id="PF23202">
    <property type="entry name" value="PAH_ZNF598"/>
    <property type="match status" value="1"/>
</dbReference>
<dbReference type="InterPro" id="IPR044288">
    <property type="entry name" value="ZNF598/HEL2"/>
</dbReference>
<dbReference type="Proteomes" id="UP000585474">
    <property type="component" value="Unassembled WGS sequence"/>
</dbReference>
<dbReference type="Pfam" id="PF25447">
    <property type="entry name" value="RING_ZNF598"/>
    <property type="match status" value="1"/>
</dbReference>
<dbReference type="InterPro" id="IPR001841">
    <property type="entry name" value="Znf_RING"/>
</dbReference>
<dbReference type="PANTHER" id="PTHR22938">
    <property type="entry name" value="ZINC FINGER PROTEIN 598"/>
    <property type="match status" value="1"/>
</dbReference>
<feature type="compositionally biased region" description="Low complexity" evidence="2">
    <location>
        <begin position="441"/>
        <end position="456"/>
    </location>
</feature>
<evidence type="ECO:0000256" key="2">
    <source>
        <dbReference type="SAM" id="MobiDB-lite"/>
    </source>
</evidence>
<dbReference type="EMBL" id="BJWL01000019">
    <property type="protein sequence ID" value="GFZ07265.1"/>
    <property type="molecule type" value="Genomic_DNA"/>
</dbReference>
<comment type="caution">
    <text evidence="4">The sequence shown here is derived from an EMBL/GenBank/DDBJ whole genome shotgun (WGS) entry which is preliminary data.</text>
</comment>
<reference evidence="4 5" key="1">
    <citation type="submission" date="2019-07" db="EMBL/GenBank/DDBJ databases">
        <title>De Novo Assembly of kiwifruit Actinidia rufa.</title>
        <authorList>
            <person name="Sugita-Konishi S."/>
            <person name="Sato K."/>
            <person name="Mori E."/>
            <person name="Abe Y."/>
            <person name="Kisaki G."/>
            <person name="Hamano K."/>
            <person name="Suezawa K."/>
            <person name="Otani M."/>
            <person name="Fukuda T."/>
            <person name="Manabe T."/>
            <person name="Gomi K."/>
            <person name="Tabuchi M."/>
            <person name="Akimitsu K."/>
            <person name="Kataoka I."/>
        </authorList>
    </citation>
    <scope>NUCLEOTIDE SEQUENCE [LARGE SCALE GENOMIC DNA]</scope>
    <source>
        <strain evidence="5">cv. Fuchu</strain>
    </source>
</reference>
<feature type="compositionally biased region" description="Basic residues" evidence="2">
    <location>
        <begin position="661"/>
        <end position="672"/>
    </location>
</feature>
<gene>
    <name evidence="4" type="ORF">Acr_19g0002020</name>
</gene>
<feature type="domain" description="RING-type" evidence="3">
    <location>
        <begin position="5"/>
        <end position="46"/>
    </location>
</feature>
<keyword evidence="1" id="KW-0863">Zinc-finger</keyword>
<accession>A0A7J0G8Z0</accession>
<organism evidence="4 5">
    <name type="scientific">Actinidia rufa</name>
    <dbReference type="NCBI Taxonomy" id="165716"/>
    <lineage>
        <taxon>Eukaryota</taxon>
        <taxon>Viridiplantae</taxon>
        <taxon>Streptophyta</taxon>
        <taxon>Embryophyta</taxon>
        <taxon>Tracheophyta</taxon>
        <taxon>Spermatophyta</taxon>
        <taxon>Magnoliopsida</taxon>
        <taxon>eudicotyledons</taxon>
        <taxon>Gunneridae</taxon>
        <taxon>Pentapetalae</taxon>
        <taxon>asterids</taxon>
        <taxon>Ericales</taxon>
        <taxon>Actinidiaceae</taxon>
        <taxon>Actinidia</taxon>
    </lineage>
</organism>
<dbReference type="OrthoDB" id="3838338at2759"/>
<dbReference type="InterPro" id="IPR057634">
    <property type="entry name" value="PAH_ZNF598/HEL2"/>
</dbReference>